<dbReference type="STRING" id="299255.SAMN02745129_2008"/>
<protein>
    <submittedName>
        <fullName evidence="1">Uncharacterized protein</fullName>
    </submittedName>
</protein>
<name>A0A1M5T6G0_9GAMM</name>
<organism evidence="1 2">
    <name type="scientific">Ferrimonas marina</name>
    <dbReference type="NCBI Taxonomy" id="299255"/>
    <lineage>
        <taxon>Bacteria</taxon>
        <taxon>Pseudomonadati</taxon>
        <taxon>Pseudomonadota</taxon>
        <taxon>Gammaproteobacteria</taxon>
        <taxon>Alteromonadales</taxon>
        <taxon>Ferrimonadaceae</taxon>
        <taxon>Ferrimonas</taxon>
    </lineage>
</organism>
<dbReference type="EMBL" id="FQXG01000003">
    <property type="protein sequence ID" value="SHH45953.1"/>
    <property type="molecule type" value="Genomic_DNA"/>
</dbReference>
<evidence type="ECO:0000313" key="1">
    <source>
        <dbReference type="EMBL" id="SHH45953.1"/>
    </source>
</evidence>
<dbReference type="Proteomes" id="UP000184268">
    <property type="component" value="Unassembled WGS sequence"/>
</dbReference>
<gene>
    <name evidence="1" type="ORF">SAMN02745129_2008</name>
</gene>
<accession>A0A1M5T6G0</accession>
<evidence type="ECO:0000313" key="2">
    <source>
        <dbReference type="Proteomes" id="UP000184268"/>
    </source>
</evidence>
<proteinExistence type="predicted"/>
<reference evidence="1 2" key="1">
    <citation type="submission" date="2016-11" db="EMBL/GenBank/DDBJ databases">
        <authorList>
            <person name="Jaros S."/>
            <person name="Januszkiewicz K."/>
            <person name="Wedrychowicz H."/>
        </authorList>
    </citation>
    <scope>NUCLEOTIDE SEQUENCE [LARGE SCALE GENOMIC DNA]</scope>
    <source>
        <strain evidence="1 2">DSM 16917</strain>
    </source>
</reference>
<keyword evidence="2" id="KW-1185">Reference proteome</keyword>
<sequence length="371" mass="41543">MPSTITKHIVIIHGMGEPNTSELEKTAKLALERIAKHFGPMRDITLKFHSVNYNVHFEQIRDMWKKSASDFSNKLSKGGVTGIKTNRIGDLVNTLTNVTNNAANNDGFLYTHMLDTLLYKTHFRGLINESVLEQLARILRTQQTSRSNMHLVAFSLGTAVIRDAFELMSSDEYRQFQTEGAYGSITLLSDVGGFVSEHSGELDRLKPLSFFDADGVTKALITVKHKFDPISMIRPFVAPQGWRGLISTQGHLDITLESLEGFEDGKFVITHDIGHYLRNPRCTIPLLRCIFDGRLSLDEAKTTAAFNEYYNSTFNVNNIELTDLVSELQDSLGQSDDNWPIQFSGVTNPKEAIVELAKLLSSAPTVEKLMK</sequence>
<dbReference type="AlphaFoldDB" id="A0A1M5T6G0"/>